<dbReference type="InterPro" id="IPR006035">
    <property type="entry name" value="Ureohydrolase"/>
</dbReference>
<feature type="binding site" evidence="7">
    <location>
        <position position="152"/>
    </location>
    <ligand>
        <name>Mn(2+)</name>
        <dbReference type="ChEBI" id="CHEBI:29035"/>
        <label>1</label>
    </ligand>
</feature>
<accession>A0A239KSS6</accession>
<comment type="function">
    <text evidence="5">Catalyzes the conversion of N-formimidoyl-L-glutamate to L-glutamate and formamide.</text>
</comment>
<dbReference type="OrthoDB" id="9788689at2"/>
<feature type="binding site" evidence="5 7">
    <location>
        <position position="150"/>
    </location>
    <ligand>
        <name>Mn(2+)</name>
        <dbReference type="ChEBI" id="CHEBI:29035"/>
        <label>1</label>
    </ligand>
</feature>
<dbReference type="HAMAP" id="MF_00737">
    <property type="entry name" value="Formimidoylglutam"/>
    <property type="match status" value="1"/>
</dbReference>
<keyword evidence="2 5" id="KW-0378">Hydrolase</keyword>
<dbReference type="GO" id="GO:0050415">
    <property type="term" value="F:formimidoylglutamase activity"/>
    <property type="evidence" value="ECO:0007669"/>
    <property type="project" value="UniProtKB-UniRule"/>
</dbReference>
<dbReference type="GO" id="GO:0033389">
    <property type="term" value="P:putrescine biosynthetic process from arginine, via agmatine"/>
    <property type="evidence" value="ECO:0007669"/>
    <property type="project" value="TreeGrafter"/>
</dbReference>
<organism evidence="10 11">
    <name type="scientific">Ekhidna lutea</name>
    <dbReference type="NCBI Taxonomy" id="447679"/>
    <lineage>
        <taxon>Bacteria</taxon>
        <taxon>Pseudomonadati</taxon>
        <taxon>Bacteroidota</taxon>
        <taxon>Cytophagia</taxon>
        <taxon>Cytophagales</taxon>
        <taxon>Reichenbachiellaceae</taxon>
        <taxon>Ekhidna</taxon>
    </lineage>
</organism>
<evidence type="ECO:0000256" key="7">
    <source>
        <dbReference type="PIRSR" id="PIRSR036979-1"/>
    </source>
</evidence>
<feature type="binding site" evidence="5">
    <location>
        <position position="152"/>
    </location>
    <ligand>
        <name>Mn(2+)</name>
        <dbReference type="ChEBI" id="CHEBI:29035"/>
        <label>2</label>
    </ligand>
</feature>
<feature type="binding site" evidence="5 7">
    <location>
        <position position="125"/>
    </location>
    <ligand>
        <name>Mn(2+)</name>
        <dbReference type="ChEBI" id="CHEBI:29035"/>
        <label>1</label>
    </ligand>
</feature>
<dbReference type="AlphaFoldDB" id="A0A239KSS6"/>
<name>A0A239KSS6_EKHLU</name>
<evidence type="ECO:0000256" key="4">
    <source>
        <dbReference type="ARBA" id="ARBA00023211"/>
    </source>
</evidence>
<protein>
    <recommendedName>
        <fullName evidence="5 6">Formimidoylglutamase</fullName>
        <ecNumber evidence="5 6">3.5.3.8</ecNumber>
    </recommendedName>
    <alternativeName>
        <fullName evidence="5">Formiminoglutamase</fullName>
    </alternativeName>
    <alternativeName>
        <fullName evidence="5">Formiminoglutamate hydrolase</fullName>
    </alternativeName>
</protein>
<dbReference type="EMBL" id="FZPD01000004">
    <property type="protein sequence ID" value="SNT20569.1"/>
    <property type="molecule type" value="Genomic_DNA"/>
</dbReference>
<dbReference type="UniPathway" id="UPA00379">
    <property type="reaction ID" value="UER00552"/>
</dbReference>
<comment type="pathway">
    <text evidence="5">Amino-acid degradation; L-histidine degradation into L-glutamate; L-glutamate from N-formimidoyl-L-glutamate (hydrolase route): step 1/1.</text>
</comment>
<dbReference type="Gene3D" id="3.40.800.10">
    <property type="entry name" value="Ureohydrolase domain"/>
    <property type="match status" value="1"/>
</dbReference>
<reference evidence="10 11" key="1">
    <citation type="submission" date="2017-06" db="EMBL/GenBank/DDBJ databases">
        <authorList>
            <person name="Kim H.J."/>
            <person name="Triplett B.A."/>
        </authorList>
    </citation>
    <scope>NUCLEOTIDE SEQUENCE [LARGE SCALE GENOMIC DNA]</scope>
    <source>
        <strain evidence="10 11">DSM 19307</strain>
    </source>
</reference>
<dbReference type="InterPro" id="IPR005923">
    <property type="entry name" value="HutG"/>
</dbReference>
<sequence>MYRPGNQSIWKGRQDPGSTRDVWHQVVQTADLNAQIPDGFCFLGFCSDVGVKRNLGRAGAVDGPDAIRKAMVNLAIHFDENTKLTDVGDVVVSGDQLENAQKELARYTTSMIKNDTFSILMGGGHEISYAHGKGVLDTFPNEKVGMINFDPHFDLRAYPQGAHSGSWARQLFDEYENFHYLPIGINEAVNIASMFEFMRKKNQSFISMEELLGESEEDLLARIDYFIDQMDKVCVTLDLDVFSAGVAPGVSAANPYGALPHHIKPLIKKILQSGKVVSFDVAEMSPEYDDGRTAKLAASFVYDVVNRKTNP</sequence>
<dbReference type="NCBIfam" id="TIGR01227">
    <property type="entry name" value="hutG"/>
    <property type="match status" value="1"/>
</dbReference>
<evidence type="ECO:0000256" key="5">
    <source>
        <dbReference type="HAMAP-Rule" id="MF_00737"/>
    </source>
</evidence>
<keyword evidence="3 5" id="KW-0369">Histidine metabolism</keyword>
<feature type="binding site" evidence="5 7">
    <location>
        <position position="238"/>
    </location>
    <ligand>
        <name>Mn(2+)</name>
        <dbReference type="ChEBI" id="CHEBI:29035"/>
        <label>1</label>
    </ligand>
</feature>
<evidence type="ECO:0000313" key="10">
    <source>
        <dbReference type="EMBL" id="SNT20569.1"/>
    </source>
</evidence>
<proteinExistence type="inferred from homology"/>
<feature type="binding site" evidence="5">
    <location>
        <position position="238"/>
    </location>
    <ligand>
        <name>Mn(2+)</name>
        <dbReference type="ChEBI" id="CHEBI:29035"/>
        <label>2</label>
    </ligand>
</feature>
<dbReference type="PROSITE" id="PS51409">
    <property type="entry name" value="ARGINASE_2"/>
    <property type="match status" value="1"/>
</dbReference>
<dbReference type="GO" id="GO:0019556">
    <property type="term" value="P:L-histidine catabolic process to glutamate and formamide"/>
    <property type="evidence" value="ECO:0007669"/>
    <property type="project" value="UniProtKB-UniRule"/>
</dbReference>
<keyword evidence="1 5" id="KW-0479">Metal-binding</keyword>
<dbReference type="GO" id="GO:0019557">
    <property type="term" value="P:L-histidine catabolic process to glutamate and formate"/>
    <property type="evidence" value="ECO:0007669"/>
    <property type="project" value="UniProtKB-UniPathway"/>
</dbReference>
<dbReference type="EC" id="3.5.3.8" evidence="5 6"/>
<feature type="binding site" evidence="5">
    <location>
        <position position="240"/>
    </location>
    <ligand>
        <name>Mn(2+)</name>
        <dbReference type="ChEBI" id="CHEBI:29035"/>
        <label>2</label>
    </ligand>
</feature>
<evidence type="ECO:0000256" key="9">
    <source>
        <dbReference type="RuleBase" id="RU003684"/>
    </source>
</evidence>
<evidence type="ECO:0000256" key="2">
    <source>
        <dbReference type="ARBA" id="ARBA00022801"/>
    </source>
</evidence>
<comment type="cofactor">
    <cofactor evidence="5 7">
        <name>Mn(2+)</name>
        <dbReference type="ChEBI" id="CHEBI:29035"/>
    </cofactor>
    <text evidence="5 7">Binds 2 manganese ions per subunit.</text>
</comment>
<keyword evidence="4 5" id="KW-0464">Manganese</keyword>
<comment type="catalytic activity">
    <reaction evidence="5">
        <text>N-formimidoyl-L-glutamate + H2O = formamide + L-glutamate</text>
        <dbReference type="Rhea" id="RHEA:22492"/>
        <dbReference type="ChEBI" id="CHEBI:15377"/>
        <dbReference type="ChEBI" id="CHEBI:16397"/>
        <dbReference type="ChEBI" id="CHEBI:29985"/>
        <dbReference type="ChEBI" id="CHEBI:58928"/>
        <dbReference type="EC" id="3.5.3.8"/>
    </reaction>
</comment>
<dbReference type="PROSITE" id="PS01053">
    <property type="entry name" value="ARGINASE_1"/>
    <property type="match status" value="1"/>
</dbReference>
<gene>
    <name evidence="5" type="primary">hutG</name>
    <name evidence="10" type="ORF">SAMN05421640_2848</name>
</gene>
<keyword evidence="11" id="KW-1185">Reference proteome</keyword>
<feature type="binding site" evidence="5">
    <location>
        <position position="150"/>
    </location>
    <ligand>
        <name>Mn(2+)</name>
        <dbReference type="ChEBI" id="CHEBI:29035"/>
        <label>2</label>
    </ligand>
</feature>
<dbReference type="SUPFAM" id="SSF52768">
    <property type="entry name" value="Arginase/deacetylase"/>
    <property type="match status" value="1"/>
</dbReference>
<evidence type="ECO:0000256" key="1">
    <source>
        <dbReference type="ARBA" id="ARBA00022723"/>
    </source>
</evidence>
<evidence type="ECO:0000256" key="6">
    <source>
        <dbReference type="NCBIfam" id="TIGR01227"/>
    </source>
</evidence>
<comment type="similarity">
    <text evidence="5 8 9">Belongs to the arginase family.</text>
</comment>
<dbReference type="PANTHER" id="PTHR11358:SF35">
    <property type="entry name" value="FORMIMIDOYLGLUTAMASE"/>
    <property type="match status" value="1"/>
</dbReference>
<feature type="binding site" evidence="5 7">
    <location>
        <position position="154"/>
    </location>
    <ligand>
        <name>Mn(2+)</name>
        <dbReference type="ChEBI" id="CHEBI:29035"/>
        <label>1</label>
    </ligand>
</feature>
<evidence type="ECO:0000256" key="8">
    <source>
        <dbReference type="PROSITE-ProRule" id="PRU00742"/>
    </source>
</evidence>
<evidence type="ECO:0000256" key="3">
    <source>
        <dbReference type="ARBA" id="ARBA00022808"/>
    </source>
</evidence>
<dbReference type="GO" id="GO:0008783">
    <property type="term" value="F:agmatinase activity"/>
    <property type="evidence" value="ECO:0007669"/>
    <property type="project" value="TreeGrafter"/>
</dbReference>
<dbReference type="PIRSF" id="PIRSF036979">
    <property type="entry name" value="Arginase"/>
    <property type="match status" value="1"/>
</dbReference>
<dbReference type="RefSeq" id="WP_089357525.1">
    <property type="nucleotide sequence ID" value="NZ_FZPD01000004.1"/>
</dbReference>
<dbReference type="InterPro" id="IPR023696">
    <property type="entry name" value="Ureohydrolase_dom_sf"/>
</dbReference>
<dbReference type="GO" id="GO:0030145">
    <property type="term" value="F:manganese ion binding"/>
    <property type="evidence" value="ECO:0007669"/>
    <property type="project" value="UniProtKB-UniRule"/>
</dbReference>
<dbReference type="InterPro" id="IPR020855">
    <property type="entry name" value="Ureohydrolase_Mn_BS"/>
</dbReference>
<dbReference type="Proteomes" id="UP000198393">
    <property type="component" value="Unassembled WGS sequence"/>
</dbReference>
<evidence type="ECO:0000313" key="11">
    <source>
        <dbReference type="Proteomes" id="UP000198393"/>
    </source>
</evidence>
<feature type="binding site" evidence="7">
    <location>
        <position position="240"/>
    </location>
    <ligand>
        <name>Mn(2+)</name>
        <dbReference type="ChEBI" id="CHEBI:29035"/>
        <label>1</label>
    </ligand>
</feature>
<dbReference type="PANTHER" id="PTHR11358">
    <property type="entry name" value="ARGINASE/AGMATINASE"/>
    <property type="match status" value="1"/>
</dbReference>
<dbReference type="Pfam" id="PF00491">
    <property type="entry name" value="Arginase"/>
    <property type="match status" value="1"/>
</dbReference>
<dbReference type="CDD" id="cd09988">
    <property type="entry name" value="Formimidoylglutamase"/>
    <property type="match status" value="1"/>
</dbReference>